<dbReference type="GO" id="GO:0035438">
    <property type="term" value="F:cyclic-di-GMP binding"/>
    <property type="evidence" value="ECO:0007669"/>
    <property type="project" value="InterPro"/>
</dbReference>
<organism evidence="2">
    <name type="scientific">Candidatus Moduliflexus flocculans</name>
    <dbReference type="NCBI Taxonomy" id="1499966"/>
    <lineage>
        <taxon>Bacteria</taxon>
        <taxon>Candidatus Moduliflexota</taxon>
        <taxon>Candidatus Moduliflexia</taxon>
        <taxon>Candidatus Moduliflexales</taxon>
        <taxon>Candidatus Moduliflexaceae</taxon>
    </lineage>
</organism>
<dbReference type="InterPro" id="IPR009875">
    <property type="entry name" value="PilZ_domain"/>
</dbReference>
<dbReference type="Gene3D" id="2.40.10.220">
    <property type="entry name" value="predicted glycosyltransferase like domains"/>
    <property type="match status" value="1"/>
</dbReference>
<proteinExistence type="predicted"/>
<dbReference type="EMBL" id="DF820455">
    <property type="protein sequence ID" value="GAK49116.1"/>
    <property type="molecule type" value="Genomic_DNA"/>
</dbReference>
<evidence type="ECO:0000313" key="2">
    <source>
        <dbReference type="EMBL" id="GAK49116.1"/>
    </source>
</evidence>
<evidence type="ECO:0000259" key="1">
    <source>
        <dbReference type="Pfam" id="PF07238"/>
    </source>
</evidence>
<sequence>MGEEKRRYPRVPVNAFVRFYEEIRVSRKYLHGIIKNYSRGGMFIGTKHLLAKGTIVTVEIPLETEDEQLAIVQVRGFVRRVQDMPGSEGIGLEFFELRDGEHEIFQKWMNSLSH</sequence>
<dbReference type="HOGENOM" id="CLU_168851_0_0_0"/>
<accession>A0A0S6VU19</accession>
<protein>
    <recommendedName>
        <fullName evidence="1">PilZ domain-containing protein</fullName>
    </recommendedName>
</protein>
<dbReference type="STRING" id="1499966.U14_00334"/>
<name>A0A0S6VU19_9BACT</name>
<feature type="domain" description="PilZ" evidence="1">
    <location>
        <begin position="4"/>
        <end position="108"/>
    </location>
</feature>
<dbReference type="Pfam" id="PF07238">
    <property type="entry name" value="PilZ"/>
    <property type="match status" value="1"/>
</dbReference>
<keyword evidence="3" id="KW-1185">Reference proteome</keyword>
<evidence type="ECO:0000313" key="3">
    <source>
        <dbReference type="Proteomes" id="UP000030700"/>
    </source>
</evidence>
<dbReference type="SUPFAM" id="SSF141371">
    <property type="entry name" value="PilZ domain-like"/>
    <property type="match status" value="1"/>
</dbReference>
<gene>
    <name evidence="2" type="ORF">U14_00334</name>
</gene>
<dbReference type="AlphaFoldDB" id="A0A0S6VU19"/>
<reference evidence="2" key="1">
    <citation type="journal article" date="2015" name="PeerJ">
        <title>First genomic representation of candidate bacterial phylum KSB3 points to enhanced environmental sensing as a trigger of wastewater bulking.</title>
        <authorList>
            <person name="Sekiguchi Y."/>
            <person name="Ohashi A."/>
            <person name="Parks D.H."/>
            <person name="Yamauchi T."/>
            <person name="Tyson G.W."/>
            <person name="Hugenholtz P."/>
        </authorList>
    </citation>
    <scope>NUCLEOTIDE SEQUENCE [LARGE SCALE GENOMIC DNA]</scope>
</reference>
<dbReference type="Proteomes" id="UP000030700">
    <property type="component" value="Unassembled WGS sequence"/>
</dbReference>